<evidence type="ECO:0000256" key="5">
    <source>
        <dbReference type="PIRSR" id="PIRSR602678-1"/>
    </source>
</evidence>
<proteinExistence type="inferred from homology"/>
<keyword evidence="4 5" id="KW-0479">Metal-binding</keyword>
<sequence length="268" mass="27801">MAVLDGLYPPRTAEAWDAVGTVCGDPDQPVRRILLAVDPTSTTVDEAEEWDADLLFTHHPLFLRPVHSVAATTFKGALVHRLIRAGCALHTAHTNADAAPDGVAEGLARAVGLTDLEPLVPAPSPALDKVVVFVPADSTEKVVDALASAGAGSLGEYTRCAWTTTGEGSFVPGQGARPAIGGRGSLTRVTEDRVEMVLPRSARGRVLAALREAHPYEEPAFDVLELAGTPSGTGTGRVGRTPPGTTLGSFARTVAATLPPTPQGVRVA</sequence>
<feature type="binding site" evidence="5">
    <location>
        <position position="59"/>
    </location>
    <ligand>
        <name>a divalent metal cation</name>
        <dbReference type="ChEBI" id="CHEBI:60240"/>
        <label>1</label>
    </ligand>
</feature>
<dbReference type="SUPFAM" id="SSF102705">
    <property type="entry name" value="NIF3 (NGG1p interacting factor 3)-like"/>
    <property type="match status" value="1"/>
</dbReference>
<dbReference type="Gene3D" id="3.30.70.120">
    <property type="match status" value="1"/>
</dbReference>
<dbReference type="PANTHER" id="PTHR13799">
    <property type="entry name" value="NGG1 INTERACTING FACTOR 3"/>
    <property type="match status" value="1"/>
</dbReference>
<evidence type="ECO:0000256" key="2">
    <source>
        <dbReference type="ARBA" id="ARBA00011643"/>
    </source>
</evidence>
<gene>
    <name evidence="6" type="ORF">N869_15175</name>
</gene>
<dbReference type="GO" id="GO:0046872">
    <property type="term" value="F:metal ion binding"/>
    <property type="evidence" value="ECO:0007669"/>
    <property type="project" value="UniProtKB-KW"/>
</dbReference>
<dbReference type="InterPro" id="IPR015867">
    <property type="entry name" value="N-reg_PII/ATP_PRibTrfase_C"/>
</dbReference>
<keyword evidence="7" id="KW-1185">Reference proteome</keyword>
<evidence type="ECO:0000256" key="3">
    <source>
        <dbReference type="ARBA" id="ARBA00022112"/>
    </source>
</evidence>
<dbReference type="Pfam" id="PF01784">
    <property type="entry name" value="DUF34_NIF3"/>
    <property type="match status" value="1"/>
</dbReference>
<dbReference type="EMBL" id="AXCZ01000006">
    <property type="protein sequence ID" value="KGM14333.1"/>
    <property type="molecule type" value="Genomic_DNA"/>
</dbReference>
<comment type="caution">
    <text evidence="6">The sequence shown here is derived from an EMBL/GenBank/DDBJ whole genome shotgun (WGS) entry which is preliminary data.</text>
</comment>
<dbReference type="FunFam" id="3.40.1390.30:FF:000001">
    <property type="entry name" value="GTP cyclohydrolase 1 type 2"/>
    <property type="match status" value="1"/>
</dbReference>
<comment type="similarity">
    <text evidence="1">Belongs to the GTP cyclohydrolase I type 2/NIF3 family.</text>
</comment>
<protein>
    <recommendedName>
        <fullName evidence="3">GTP cyclohydrolase 1 type 2 homolog</fullName>
    </recommendedName>
</protein>
<dbReference type="GO" id="GO:0005737">
    <property type="term" value="C:cytoplasm"/>
    <property type="evidence" value="ECO:0007669"/>
    <property type="project" value="TreeGrafter"/>
</dbReference>
<comment type="subunit">
    <text evidence="2">Homohexamer.</text>
</comment>
<reference evidence="6 7" key="1">
    <citation type="submission" date="2013-08" db="EMBL/GenBank/DDBJ databases">
        <title>Genome sequencing of Cellulomonas bogoriensis 69B4.</title>
        <authorList>
            <person name="Chen F."/>
            <person name="Li Y."/>
            <person name="Wang G."/>
        </authorList>
    </citation>
    <scope>NUCLEOTIDE SEQUENCE [LARGE SCALE GENOMIC DNA]</scope>
    <source>
        <strain evidence="6 7">69B4</strain>
    </source>
</reference>
<dbReference type="InterPro" id="IPR036069">
    <property type="entry name" value="DUF34/NIF3_sf"/>
</dbReference>
<evidence type="ECO:0000256" key="1">
    <source>
        <dbReference type="ARBA" id="ARBA00006964"/>
    </source>
</evidence>
<evidence type="ECO:0000313" key="6">
    <source>
        <dbReference type="EMBL" id="KGM14333.1"/>
    </source>
</evidence>
<feature type="binding site" evidence="5">
    <location>
        <position position="58"/>
    </location>
    <ligand>
        <name>a divalent metal cation</name>
        <dbReference type="ChEBI" id="CHEBI:60240"/>
        <label>1</label>
    </ligand>
</feature>
<feature type="non-terminal residue" evidence="6">
    <location>
        <position position="268"/>
    </location>
</feature>
<dbReference type="InterPro" id="IPR002678">
    <property type="entry name" value="DUF34/NIF3"/>
</dbReference>
<feature type="binding site" evidence="5">
    <location>
        <position position="97"/>
    </location>
    <ligand>
        <name>a divalent metal cation</name>
        <dbReference type="ChEBI" id="CHEBI:60240"/>
        <label>1</label>
    </ligand>
</feature>
<dbReference type="PANTHER" id="PTHR13799:SF14">
    <property type="entry name" value="GTP CYCLOHYDROLASE 1 TYPE 2 HOMOLOG"/>
    <property type="match status" value="1"/>
</dbReference>
<evidence type="ECO:0000256" key="4">
    <source>
        <dbReference type="ARBA" id="ARBA00022723"/>
    </source>
</evidence>
<name>A0A0A0C126_9CELL</name>
<dbReference type="Proteomes" id="UP000054314">
    <property type="component" value="Unassembled WGS sequence"/>
</dbReference>
<dbReference type="AlphaFoldDB" id="A0A0A0C126"/>
<dbReference type="Gene3D" id="3.40.1390.30">
    <property type="entry name" value="NIF3 (NGG1p interacting factor 3)-like"/>
    <property type="match status" value="1"/>
</dbReference>
<evidence type="ECO:0000313" key="7">
    <source>
        <dbReference type="Proteomes" id="UP000054314"/>
    </source>
</evidence>
<accession>A0A0A0C126</accession>
<organism evidence="6 7">
    <name type="scientific">Cellulomonas bogoriensis 69B4 = DSM 16987</name>
    <dbReference type="NCBI Taxonomy" id="1386082"/>
    <lineage>
        <taxon>Bacteria</taxon>
        <taxon>Bacillati</taxon>
        <taxon>Actinomycetota</taxon>
        <taxon>Actinomycetes</taxon>
        <taxon>Micrococcales</taxon>
        <taxon>Cellulomonadaceae</taxon>
        <taxon>Cellulomonas</taxon>
    </lineage>
</organism>